<gene>
    <name evidence="5 8" type="primary">IL12B</name>
</gene>
<dbReference type="SUPFAM" id="SSF48726">
    <property type="entry name" value="Immunoglobulin"/>
    <property type="match status" value="1"/>
</dbReference>
<keyword evidence="4 5" id="KW-0393">Immunoglobulin domain</keyword>
<dbReference type="Gene3D" id="2.60.40.10">
    <property type="entry name" value="Immunoglobulins"/>
    <property type="match status" value="3"/>
</dbReference>
<evidence type="ECO:0000256" key="5">
    <source>
        <dbReference type="RuleBase" id="RU281113"/>
    </source>
</evidence>
<accession>A0A6I9X109</accession>
<dbReference type="PANTHER" id="PTHR48485">
    <property type="entry name" value="INTERLEUKIN-12 SUBUNIT BETA-RELATED"/>
    <property type="match status" value="1"/>
</dbReference>
<keyword evidence="3 5" id="KW-0325">Glycoprotein</keyword>
<evidence type="ECO:0000259" key="6">
    <source>
        <dbReference type="PROSITE" id="PS50835"/>
    </source>
</evidence>
<sequence>MSEHFVESQWSSDNSALPKNLTLICDTSESQHGSVYWKKNLKWVGNGRTLKIRVRGTPDAGNYTCWSNTTQELLSSNAVYITKKNEKGEIDEPILKKDPEKKVYFYCEANNYSGNFTCFWKVQSPNPNLKFRIEYEDENQNKSASRTIICDIKSDKTNTEYSASCRRENPCSYTEEYGLIAVSLHVFLTDVFVYEKHTRSFFIKDILKPDISPCHVTRTGKLILLHPTTWSTPVSYFGLTYQIKIVFNNNEEISEVDHSLLLQHGDNMTITKKLCRFSGYRCLIRSRDHYNSHSAWSNWSDCRVETFEELLAFLHSLKSKK</sequence>
<dbReference type="KEGG" id="tsr:106538833"/>
<keyword evidence="1" id="KW-0732">Signal</keyword>
<evidence type="ECO:0000256" key="3">
    <source>
        <dbReference type="ARBA" id="ARBA00023180"/>
    </source>
</evidence>
<evidence type="ECO:0000313" key="8">
    <source>
        <dbReference type="RefSeq" id="XP_013908934.1"/>
    </source>
</evidence>
<dbReference type="CTD" id="3593"/>
<name>A0A6I9X109_9SAUR</name>
<dbReference type="InterPro" id="IPR050676">
    <property type="entry name" value="IL-12"/>
</dbReference>
<dbReference type="Proteomes" id="UP000504617">
    <property type="component" value="Unplaced"/>
</dbReference>
<organism evidence="7 8">
    <name type="scientific">Thamnophis sirtalis</name>
    <dbReference type="NCBI Taxonomy" id="35019"/>
    <lineage>
        <taxon>Eukaryota</taxon>
        <taxon>Metazoa</taxon>
        <taxon>Chordata</taxon>
        <taxon>Craniata</taxon>
        <taxon>Vertebrata</taxon>
        <taxon>Euteleostomi</taxon>
        <taxon>Lepidosauria</taxon>
        <taxon>Squamata</taxon>
        <taxon>Bifurcata</taxon>
        <taxon>Unidentata</taxon>
        <taxon>Episquamata</taxon>
        <taxon>Toxicofera</taxon>
        <taxon>Serpentes</taxon>
        <taxon>Colubroidea</taxon>
        <taxon>Colubridae</taxon>
        <taxon>Natricinae</taxon>
        <taxon>Thamnophis</taxon>
    </lineage>
</organism>
<dbReference type="Pfam" id="PF10420">
    <property type="entry name" value="IL12p40_C"/>
    <property type="match status" value="1"/>
</dbReference>
<keyword evidence="5" id="KW-0202">Cytokine</keyword>
<dbReference type="PRINTS" id="PR01928">
    <property type="entry name" value="INTRLEUKN12B"/>
</dbReference>
<evidence type="ECO:0000256" key="1">
    <source>
        <dbReference type="ARBA" id="ARBA00022729"/>
    </source>
</evidence>
<evidence type="ECO:0000313" key="7">
    <source>
        <dbReference type="Proteomes" id="UP000504617"/>
    </source>
</evidence>
<feature type="domain" description="Ig-like" evidence="6">
    <location>
        <begin position="1"/>
        <end position="75"/>
    </location>
</feature>
<dbReference type="GeneID" id="106538833"/>
<proteinExistence type="inferred from homology"/>
<dbReference type="SUPFAM" id="SSF49265">
    <property type="entry name" value="Fibronectin type III"/>
    <property type="match status" value="1"/>
</dbReference>
<reference evidence="8" key="1">
    <citation type="submission" date="2025-08" db="UniProtKB">
        <authorList>
            <consortium name="RefSeq"/>
        </authorList>
    </citation>
    <scope>IDENTIFICATION</scope>
    <source>
        <tissue evidence="8">Skeletal muscle</tissue>
    </source>
</reference>
<protein>
    <recommendedName>
        <fullName evidence="5">Interleukin-12 subunit beta</fullName>
        <shortName evidence="5">IL-12B</shortName>
    </recommendedName>
    <alternativeName>
        <fullName evidence="5">Cytotoxic lymphocyte maturation factor 40 kDa subunit</fullName>
    </alternativeName>
    <alternativeName>
        <fullName evidence="5">IL-12 subunit p40</fullName>
    </alternativeName>
</protein>
<dbReference type="InterPro" id="IPR036116">
    <property type="entry name" value="FN3_sf"/>
</dbReference>
<dbReference type="InterPro" id="IPR013783">
    <property type="entry name" value="Ig-like_fold"/>
</dbReference>
<keyword evidence="5" id="KW-0964">Secreted</keyword>
<dbReference type="RefSeq" id="XP_013908934.1">
    <property type="nucleotide sequence ID" value="XM_014053459.1"/>
</dbReference>
<keyword evidence="7" id="KW-1185">Reference proteome</keyword>
<dbReference type="OrthoDB" id="8670716at2759"/>
<dbReference type="GO" id="GO:0005125">
    <property type="term" value="F:cytokine activity"/>
    <property type="evidence" value="ECO:0007669"/>
    <property type="project" value="UniProtKB-KW"/>
</dbReference>
<comment type="subcellular location">
    <subcellularLocation>
        <location evidence="5">Secreted</location>
    </subcellularLocation>
</comment>
<dbReference type="InterPro" id="IPR036179">
    <property type="entry name" value="Ig-like_dom_sf"/>
</dbReference>
<dbReference type="AlphaFoldDB" id="A0A6I9X109"/>
<dbReference type="GO" id="GO:0004896">
    <property type="term" value="F:cytokine receptor activity"/>
    <property type="evidence" value="ECO:0007669"/>
    <property type="project" value="UniProtKB-UniRule"/>
</dbReference>
<dbReference type="GO" id="GO:0005615">
    <property type="term" value="C:extracellular space"/>
    <property type="evidence" value="ECO:0007669"/>
    <property type="project" value="UniProtKB-KW"/>
</dbReference>
<comment type="subunit">
    <text evidence="5">Heterodimer with IL12A; disulfide-linked. The heterodimer is known as interleukin IL-12.</text>
</comment>
<dbReference type="PANTHER" id="PTHR48485:SF4">
    <property type="entry name" value="INTERLEUKIN-12 SUBUNIT BETA"/>
    <property type="match status" value="1"/>
</dbReference>
<evidence type="ECO:0000256" key="4">
    <source>
        <dbReference type="ARBA" id="ARBA00023319"/>
    </source>
</evidence>
<keyword evidence="2" id="KW-1015">Disulfide bond</keyword>
<dbReference type="InterPro" id="IPR019482">
    <property type="entry name" value="IL-12_beta_cen-dom"/>
</dbReference>
<evidence type="ECO:0000256" key="2">
    <source>
        <dbReference type="ARBA" id="ARBA00023157"/>
    </source>
</evidence>
<dbReference type="PROSITE" id="PS50835">
    <property type="entry name" value="IG_LIKE"/>
    <property type="match status" value="1"/>
</dbReference>
<dbReference type="InterPro" id="IPR015528">
    <property type="entry name" value="IL-12_beta"/>
</dbReference>
<comment type="similarity">
    <text evidence="5">Belongs to the IL-12B family.</text>
</comment>
<dbReference type="InterPro" id="IPR007110">
    <property type="entry name" value="Ig-like_dom"/>
</dbReference>